<dbReference type="Proteomes" id="UP001589702">
    <property type="component" value="Unassembled WGS sequence"/>
</dbReference>
<proteinExistence type="predicted"/>
<organism evidence="1 2">
    <name type="scientific">Arthrobacter ramosus</name>
    <dbReference type="NCBI Taxonomy" id="1672"/>
    <lineage>
        <taxon>Bacteria</taxon>
        <taxon>Bacillati</taxon>
        <taxon>Actinomycetota</taxon>
        <taxon>Actinomycetes</taxon>
        <taxon>Micrococcales</taxon>
        <taxon>Micrococcaceae</taxon>
        <taxon>Arthrobacter</taxon>
    </lineage>
</organism>
<evidence type="ECO:0000313" key="2">
    <source>
        <dbReference type="Proteomes" id="UP001589702"/>
    </source>
</evidence>
<protein>
    <recommendedName>
        <fullName evidence="3">GAF domain-containing protein</fullName>
    </recommendedName>
</protein>
<comment type="caution">
    <text evidence="1">The sequence shown here is derived from an EMBL/GenBank/DDBJ whole genome shotgun (WGS) entry which is preliminary data.</text>
</comment>
<name>A0ABV5XUR4_ARTRM</name>
<dbReference type="SUPFAM" id="SSF55781">
    <property type="entry name" value="GAF domain-like"/>
    <property type="match status" value="1"/>
</dbReference>
<evidence type="ECO:0000313" key="1">
    <source>
        <dbReference type="EMBL" id="MFB9818486.1"/>
    </source>
</evidence>
<dbReference type="RefSeq" id="WP_234748816.1">
    <property type="nucleotide sequence ID" value="NZ_BAAAWN010000001.1"/>
</dbReference>
<gene>
    <name evidence="1" type="ORF">ACFFP1_03115</name>
</gene>
<accession>A0ABV5XUR4</accession>
<keyword evidence="2" id="KW-1185">Reference proteome</keyword>
<reference evidence="1 2" key="1">
    <citation type="submission" date="2024-09" db="EMBL/GenBank/DDBJ databases">
        <authorList>
            <person name="Sun Q."/>
            <person name="Mori K."/>
        </authorList>
    </citation>
    <scope>NUCLEOTIDE SEQUENCE [LARGE SCALE GENOMIC DNA]</scope>
    <source>
        <strain evidence="1 2">JCM 1334</strain>
    </source>
</reference>
<evidence type="ECO:0008006" key="3">
    <source>
        <dbReference type="Google" id="ProtNLM"/>
    </source>
</evidence>
<dbReference type="EMBL" id="JBHMBC010000007">
    <property type="protein sequence ID" value="MFB9818486.1"/>
    <property type="molecule type" value="Genomic_DNA"/>
</dbReference>
<sequence length="159" mass="16887">MTVPHFEEEYVEIPLTAAASAKLAGIAASVTADVGALLTTISLWRPGTGDLVRVCSTMPELYRVGGISSELGEDWLEHCVVHQESFLASDQGTIDSDAFEHQNVLGALNLGAAINAVIVDNGRFLGCLNLLDVAGAYSEPSVRRAEAYAAQLVETLRTL</sequence>